<protein>
    <submittedName>
        <fullName evidence="1">Uncharacterized protein</fullName>
    </submittedName>
</protein>
<name>A0A1X2H3J8_SYNRA</name>
<proteinExistence type="predicted"/>
<reference evidence="1 2" key="1">
    <citation type="submission" date="2016-07" db="EMBL/GenBank/DDBJ databases">
        <title>Pervasive Adenine N6-methylation of Active Genes in Fungi.</title>
        <authorList>
            <consortium name="DOE Joint Genome Institute"/>
            <person name="Mondo S.J."/>
            <person name="Dannebaum R.O."/>
            <person name="Kuo R.C."/>
            <person name="Labutti K."/>
            <person name="Haridas S."/>
            <person name="Kuo A."/>
            <person name="Salamov A."/>
            <person name="Ahrendt S.R."/>
            <person name="Lipzen A."/>
            <person name="Sullivan W."/>
            <person name="Andreopoulos W.B."/>
            <person name="Clum A."/>
            <person name="Lindquist E."/>
            <person name="Daum C."/>
            <person name="Ramamoorthy G.K."/>
            <person name="Gryganskyi A."/>
            <person name="Culley D."/>
            <person name="Magnuson J.K."/>
            <person name="James T.Y."/>
            <person name="O'Malley M.A."/>
            <person name="Stajich J.E."/>
            <person name="Spatafora J.W."/>
            <person name="Visel A."/>
            <person name="Grigoriev I.V."/>
        </authorList>
    </citation>
    <scope>NUCLEOTIDE SEQUENCE [LARGE SCALE GENOMIC DNA]</scope>
    <source>
        <strain evidence="1 2">NRRL 2496</strain>
    </source>
</reference>
<organism evidence="1 2">
    <name type="scientific">Syncephalastrum racemosum</name>
    <name type="common">Filamentous fungus</name>
    <dbReference type="NCBI Taxonomy" id="13706"/>
    <lineage>
        <taxon>Eukaryota</taxon>
        <taxon>Fungi</taxon>
        <taxon>Fungi incertae sedis</taxon>
        <taxon>Mucoromycota</taxon>
        <taxon>Mucoromycotina</taxon>
        <taxon>Mucoromycetes</taxon>
        <taxon>Mucorales</taxon>
        <taxon>Syncephalastraceae</taxon>
        <taxon>Syncephalastrum</taxon>
    </lineage>
</organism>
<sequence>MSQYQRYLWSRFLRTRVGRDLPRLRRKQWSSARLAAAAKIRAIYRSVNCGGFCRISFSKIDCQGQEGYQAQQVSAPNHDTPLRGPQEVCCQKCCQRLQLPIGTDDCLRLSERFGLSVRSKCQFTGRQNLTVENYAFVLGSANNFRVKPHILLFLVENFHL</sequence>
<gene>
    <name evidence="1" type="ORF">BCR43DRAFT_90206</name>
</gene>
<accession>A0A1X2H3J8</accession>
<dbReference type="AlphaFoldDB" id="A0A1X2H3J8"/>
<dbReference type="Proteomes" id="UP000242180">
    <property type="component" value="Unassembled WGS sequence"/>
</dbReference>
<evidence type="ECO:0000313" key="2">
    <source>
        <dbReference type="Proteomes" id="UP000242180"/>
    </source>
</evidence>
<dbReference type="EMBL" id="MCGN01000010">
    <property type="protein sequence ID" value="ORY92364.1"/>
    <property type="molecule type" value="Genomic_DNA"/>
</dbReference>
<evidence type="ECO:0000313" key="1">
    <source>
        <dbReference type="EMBL" id="ORY92364.1"/>
    </source>
</evidence>
<keyword evidence="2" id="KW-1185">Reference proteome</keyword>
<comment type="caution">
    <text evidence="1">The sequence shown here is derived from an EMBL/GenBank/DDBJ whole genome shotgun (WGS) entry which is preliminary data.</text>
</comment>
<dbReference type="InParanoid" id="A0A1X2H3J8"/>